<keyword evidence="6 9" id="KW-1133">Transmembrane helix</keyword>
<feature type="transmembrane region" description="Helical" evidence="9">
    <location>
        <begin position="143"/>
        <end position="160"/>
    </location>
</feature>
<keyword evidence="12" id="KW-1185">Reference proteome</keyword>
<keyword evidence="5 9" id="KW-0812">Transmembrane</keyword>
<gene>
    <name evidence="11" type="ORF">SAMN05443545_11063</name>
</gene>
<comment type="similarity">
    <text evidence="8 9">Belongs to the TRAP transporter small permease family.</text>
</comment>
<comment type="subunit">
    <text evidence="9">The complex comprises the extracytoplasmic solute receptor protein and the two transmembrane proteins.</text>
</comment>
<feature type="domain" description="Tripartite ATP-independent periplasmic transporters DctQ component" evidence="10">
    <location>
        <begin position="44"/>
        <end position="168"/>
    </location>
</feature>
<keyword evidence="4 9" id="KW-0997">Cell inner membrane</keyword>
<dbReference type="STRING" id="574349.SAMN05443545_11063"/>
<evidence type="ECO:0000256" key="7">
    <source>
        <dbReference type="ARBA" id="ARBA00023136"/>
    </source>
</evidence>
<name>A0A1H3GWY9_9GAMM</name>
<evidence type="ECO:0000313" key="12">
    <source>
        <dbReference type="Proteomes" id="UP000198500"/>
    </source>
</evidence>
<evidence type="ECO:0000256" key="4">
    <source>
        <dbReference type="ARBA" id="ARBA00022519"/>
    </source>
</evidence>
<sequence>MSEDHRSTDEVTFDVPDDDVFDAKAYAPEDYVTLAVFWVLAFDVFLQFFSRYVLGNSIAWTEEMARYLLVIVGFLGSAMAVRKCSHIAVEFFYRYMPGIVGRTMSTLVDLVSIAFYLAIGWVTFKLANQTDSMMVSVDIPKSLLYYVVLIGYVLMIFRAVQAMIRHWREGTSELMFTDDKR</sequence>
<proteinExistence type="inferred from homology"/>
<evidence type="ECO:0000313" key="11">
    <source>
        <dbReference type="EMBL" id="SDY07024.1"/>
    </source>
</evidence>
<feature type="transmembrane region" description="Helical" evidence="9">
    <location>
        <begin position="64"/>
        <end position="82"/>
    </location>
</feature>
<protein>
    <recommendedName>
        <fullName evidence="9">TRAP transporter small permease protein</fullName>
    </recommendedName>
</protein>
<dbReference type="RefSeq" id="WP_092572000.1">
    <property type="nucleotide sequence ID" value="NZ_BMXH01000011.1"/>
</dbReference>
<feature type="transmembrane region" description="Helical" evidence="9">
    <location>
        <begin position="31"/>
        <end position="52"/>
    </location>
</feature>
<organism evidence="11 12">
    <name type="scientific">Aidingimonas halophila</name>
    <dbReference type="NCBI Taxonomy" id="574349"/>
    <lineage>
        <taxon>Bacteria</taxon>
        <taxon>Pseudomonadati</taxon>
        <taxon>Pseudomonadota</taxon>
        <taxon>Gammaproteobacteria</taxon>
        <taxon>Oceanospirillales</taxon>
        <taxon>Halomonadaceae</taxon>
        <taxon>Aidingimonas</taxon>
    </lineage>
</organism>
<dbReference type="GO" id="GO:0005886">
    <property type="term" value="C:plasma membrane"/>
    <property type="evidence" value="ECO:0007669"/>
    <property type="project" value="UniProtKB-SubCell"/>
</dbReference>
<dbReference type="Pfam" id="PF04290">
    <property type="entry name" value="DctQ"/>
    <property type="match status" value="1"/>
</dbReference>
<dbReference type="InterPro" id="IPR007387">
    <property type="entry name" value="TRAP_DctQ"/>
</dbReference>
<evidence type="ECO:0000256" key="1">
    <source>
        <dbReference type="ARBA" id="ARBA00004429"/>
    </source>
</evidence>
<dbReference type="PANTHER" id="PTHR35011">
    <property type="entry name" value="2,3-DIKETO-L-GULONATE TRAP TRANSPORTER SMALL PERMEASE PROTEIN YIAM"/>
    <property type="match status" value="1"/>
</dbReference>
<dbReference type="OrthoDB" id="2085311at2"/>
<evidence type="ECO:0000256" key="6">
    <source>
        <dbReference type="ARBA" id="ARBA00022989"/>
    </source>
</evidence>
<comment type="function">
    <text evidence="9">Part of the tripartite ATP-independent periplasmic (TRAP) transport system.</text>
</comment>
<dbReference type="Proteomes" id="UP000198500">
    <property type="component" value="Unassembled WGS sequence"/>
</dbReference>
<dbReference type="AlphaFoldDB" id="A0A1H3GWY9"/>
<evidence type="ECO:0000259" key="10">
    <source>
        <dbReference type="Pfam" id="PF04290"/>
    </source>
</evidence>
<evidence type="ECO:0000256" key="9">
    <source>
        <dbReference type="RuleBase" id="RU369079"/>
    </source>
</evidence>
<evidence type="ECO:0000256" key="8">
    <source>
        <dbReference type="ARBA" id="ARBA00038436"/>
    </source>
</evidence>
<dbReference type="EMBL" id="FNNI01000010">
    <property type="protein sequence ID" value="SDY07024.1"/>
    <property type="molecule type" value="Genomic_DNA"/>
</dbReference>
<dbReference type="PANTHER" id="PTHR35011:SF11">
    <property type="entry name" value="TRAP TRANSPORTER SMALL PERMEASE PROTEIN"/>
    <property type="match status" value="1"/>
</dbReference>
<evidence type="ECO:0000256" key="2">
    <source>
        <dbReference type="ARBA" id="ARBA00022448"/>
    </source>
</evidence>
<accession>A0A1H3GWY9</accession>
<evidence type="ECO:0000256" key="3">
    <source>
        <dbReference type="ARBA" id="ARBA00022475"/>
    </source>
</evidence>
<evidence type="ECO:0000256" key="5">
    <source>
        <dbReference type="ARBA" id="ARBA00022692"/>
    </source>
</evidence>
<keyword evidence="2 9" id="KW-0813">Transport</keyword>
<feature type="transmembrane region" description="Helical" evidence="9">
    <location>
        <begin position="103"/>
        <end position="123"/>
    </location>
</feature>
<dbReference type="GO" id="GO:0015740">
    <property type="term" value="P:C4-dicarboxylate transport"/>
    <property type="evidence" value="ECO:0007669"/>
    <property type="project" value="TreeGrafter"/>
</dbReference>
<keyword evidence="3" id="KW-1003">Cell membrane</keyword>
<dbReference type="InterPro" id="IPR055348">
    <property type="entry name" value="DctQ"/>
</dbReference>
<reference evidence="11 12" key="1">
    <citation type="submission" date="2016-10" db="EMBL/GenBank/DDBJ databases">
        <authorList>
            <person name="de Groot N.N."/>
        </authorList>
    </citation>
    <scope>NUCLEOTIDE SEQUENCE [LARGE SCALE GENOMIC DNA]</scope>
    <source>
        <strain evidence="11 12">DSM 19219</strain>
    </source>
</reference>
<dbReference type="GO" id="GO:0022857">
    <property type="term" value="F:transmembrane transporter activity"/>
    <property type="evidence" value="ECO:0007669"/>
    <property type="project" value="UniProtKB-UniRule"/>
</dbReference>
<keyword evidence="7 9" id="KW-0472">Membrane</keyword>
<comment type="subcellular location">
    <subcellularLocation>
        <location evidence="1 9">Cell inner membrane</location>
        <topology evidence="1 9">Multi-pass membrane protein</topology>
    </subcellularLocation>
</comment>